<organism evidence="5 7">
    <name type="scientific">Rotaria sordida</name>
    <dbReference type="NCBI Taxonomy" id="392033"/>
    <lineage>
        <taxon>Eukaryota</taxon>
        <taxon>Metazoa</taxon>
        <taxon>Spiralia</taxon>
        <taxon>Gnathifera</taxon>
        <taxon>Rotifera</taxon>
        <taxon>Eurotatoria</taxon>
        <taxon>Bdelloidea</taxon>
        <taxon>Philodinida</taxon>
        <taxon>Philodinidae</taxon>
        <taxon>Rotaria</taxon>
    </lineage>
</organism>
<keyword evidence="8" id="KW-1185">Reference proteome</keyword>
<proteinExistence type="predicted"/>
<dbReference type="InterPro" id="IPR011650">
    <property type="entry name" value="Peptidase_M20_dimer"/>
</dbReference>
<feature type="domain" description="Enolase C-terminal" evidence="4">
    <location>
        <begin position="2"/>
        <end position="143"/>
    </location>
</feature>
<evidence type="ECO:0000259" key="4">
    <source>
        <dbReference type="Pfam" id="PF13378"/>
    </source>
</evidence>
<evidence type="ECO:0000256" key="2">
    <source>
        <dbReference type="ARBA" id="ARBA00022801"/>
    </source>
</evidence>
<reference evidence="5" key="1">
    <citation type="submission" date="2021-02" db="EMBL/GenBank/DDBJ databases">
        <authorList>
            <person name="Nowell W R."/>
        </authorList>
    </citation>
    <scope>NUCLEOTIDE SEQUENCE</scope>
</reference>
<keyword evidence="2" id="KW-0378">Hydrolase</keyword>
<dbReference type="InterPro" id="IPR029065">
    <property type="entry name" value="Enolase_C-like"/>
</dbReference>
<sequence length="562" mass="60959">MIENVDIMFIEEPVLPGDVAALKQISSSTSIPIATGERLFTRWQFNDLIEQQAVAIIQPDISHCGGIFEARKIASMAEARNIAVAPHCPLGPIALASSLQLDSCTPNVLCQEHLTLGHDYLKVPFQVKEGYVNVPHLPGLGIEKMTSKISSSLTSSMTSFLCDLIRIRSVCGINAEHFVAQRICVECQSLKLKYDLISAPNEEHRPNVIVTAGNGPSKFLFVGHMDTVNVEDETQWSFPPFAGIIDDKTQRIIGRGSCDNKGGIVCALYTLYLLQQLIDEQNLNVSIQLACVVDEESGACSSIGVRYLLDRKLISGSGAIYVYPGTNVTIGHRGLLRLAIDVKGENVHTGSVEWNTKMKGANASTTLARILIALEDYAWNNDKDPSFPNLTLTVTPGTIFNGGGFPSVVPSNASAMVDIRLMPSTSVDDILKKIENIMKTIINERNEFYRKMTFNSTSPARLSASITIKNQLPAATIDSNHPLVLSCVNAVKKILSITPTTNGCGPANEGYMLIESGIPTICGFGPIGGNVHGVDEWISIPSMAQTVDIYVDIVSNYCQLFG</sequence>
<dbReference type="GO" id="GO:0016787">
    <property type="term" value="F:hydrolase activity"/>
    <property type="evidence" value="ECO:0007669"/>
    <property type="project" value="UniProtKB-KW"/>
</dbReference>
<dbReference type="Pfam" id="PF07687">
    <property type="entry name" value="M20_dimer"/>
    <property type="match status" value="1"/>
</dbReference>
<dbReference type="Pfam" id="PF13378">
    <property type="entry name" value="MR_MLE_C"/>
    <property type="match status" value="1"/>
</dbReference>
<dbReference type="PANTHER" id="PTHR43808">
    <property type="entry name" value="ACETYLORNITHINE DEACETYLASE"/>
    <property type="match status" value="1"/>
</dbReference>
<feature type="domain" description="Peptidase M20 dimerisation" evidence="3">
    <location>
        <begin position="330"/>
        <end position="441"/>
    </location>
</feature>
<dbReference type="Pfam" id="PF01546">
    <property type="entry name" value="Peptidase_M20"/>
    <property type="match status" value="1"/>
</dbReference>
<comment type="caution">
    <text evidence="5">The sequence shown here is derived from an EMBL/GenBank/DDBJ whole genome shotgun (WGS) entry which is preliminary data.</text>
</comment>
<dbReference type="Proteomes" id="UP000663870">
    <property type="component" value="Unassembled WGS sequence"/>
</dbReference>
<dbReference type="Gene3D" id="3.30.70.360">
    <property type="match status" value="1"/>
</dbReference>
<gene>
    <name evidence="6" type="ORF">JXQ802_LOCUS26936</name>
    <name evidence="5" type="ORF">PYM288_LOCUS17820</name>
</gene>
<dbReference type="AlphaFoldDB" id="A0A814LJ82"/>
<protein>
    <recommendedName>
        <fullName evidence="9">Succinyl-diaminopimelate desuccinylase</fullName>
    </recommendedName>
</protein>
<evidence type="ECO:0000313" key="7">
    <source>
        <dbReference type="Proteomes" id="UP000663854"/>
    </source>
</evidence>
<dbReference type="SUPFAM" id="SSF51604">
    <property type="entry name" value="Enolase C-terminal domain-like"/>
    <property type="match status" value="1"/>
</dbReference>
<dbReference type="PANTHER" id="PTHR43808:SF32">
    <property type="entry name" value="ARGE_DAPE-RELATED DEACYLASE"/>
    <property type="match status" value="1"/>
</dbReference>
<dbReference type="SUPFAM" id="SSF53187">
    <property type="entry name" value="Zn-dependent exopeptidases"/>
    <property type="match status" value="1"/>
</dbReference>
<dbReference type="InterPro" id="IPR036264">
    <property type="entry name" value="Bact_exopeptidase_dim_dom"/>
</dbReference>
<dbReference type="GO" id="GO:0046872">
    <property type="term" value="F:metal ion binding"/>
    <property type="evidence" value="ECO:0007669"/>
    <property type="project" value="UniProtKB-KW"/>
</dbReference>
<dbReference type="Proteomes" id="UP000663854">
    <property type="component" value="Unassembled WGS sequence"/>
</dbReference>
<name>A0A814LJ82_9BILA</name>
<evidence type="ECO:0000313" key="6">
    <source>
        <dbReference type="EMBL" id="CAF1250231.1"/>
    </source>
</evidence>
<dbReference type="EMBL" id="CAJNOL010000960">
    <property type="protein sequence ID" value="CAF1250231.1"/>
    <property type="molecule type" value="Genomic_DNA"/>
</dbReference>
<evidence type="ECO:0000313" key="5">
    <source>
        <dbReference type="EMBL" id="CAF1064357.1"/>
    </source>
</evidence>
<evidence type="ECO:0000256" key="1">
    <source>
        <dbReference type="ARBA" id="ARBA00022723"/>
    </source>
</evidence>
<dbReference type="InterPro" id="IPR002933">
    <property type="entry name" value="Peptidase_M20"/>
</dbReference>
<dbReference type="InterPro" id="IPR050072">
    <property type="entry name" value="Peptidase_M20A"/>
</dbReference>
<evidence type="ECO:0008006" key="9">
    <source>
        <dbReference type="Google" id="ProtNLM"/>
    </source>
</evidence>
<dbReference type="InterPro" id="IPR036849">
    <property type="entry name" value="Enolase-like_C_sf"/>
</dbReference>
<keyword evidence="1" id="KW-0479">Metal-binding</keyword>
<evidence type="ECO:0000259" key="3">
    <source>
        <dbReference type="Pfam" id="PF07687"/>
    </source>
</evidence>
<dbReference type="EMBL" id="CAJNOH010000516">
    <property type="protein sequence ID" value="CAF1064357.1"/>
    <property type="molecule type" value="Genomic_DNA"/>
</dbReference>
<dbReference type="SUPFAM" id="SSF55031">
    <property type="entry name" value="Bacterial exopeptidase dimerisation domain"/>
    <property type="match status" value="1"/>
</dbReference>
<evidence type="ECO:0000313" key="8">
    <source>
        <dbReference type="Proteomes" id="UP000663870"/>
    </source>
</evidence>
<accession>A0A814LJ82</accession>
<dbReference type="Gene3D" id="3.20.20.120">
    <property type="entry name" value="Enolase-like C-terminal domain"/>
    <property type="match status" value="1"/>
</dbReference>
<dbReference type="Gene3D" id="3.40.630.10">
    <property type="entry name" value="Zn peptidases"/>
    <property type="match status" value="2"/>
</dbReference>